<proteinExistence type="predicted"/>
<evidence type="ECO:0000313" key="3">
    <source>
        <dbReference type="Proteomes" id="UP000321157"/>
    </source>
</evidence>
<dbReference type="AlphaFoldDB" id="A0A511VBZ2"/>
<reference evidence="2 3" key="1">
    <citation type="submission" date="2019-07" db="EMBL/GenBank/DDBJ databases">
        <title>Whole genome shotgun sequence of Aneurinibacillus danicus NBRC 102444.</title>
        <authorList>
            <person name="Hosoyama A."/>
            <person name="Uohara A."/>
            <person name="Ohji S."/>
            <person name="Ichikawa N."/>
        </authorList>
    </citation>
    <scope>NUCLEOTIDE SEQUENCE [LARGE SCALE GENOMIC DNA]</scope>
    <source>
        <strain evidence="2 3">NBRC 102444</strain>
    </source>
</reference>
<organism evidence="2 3">
    <name type="scientific">Aneurinibacillus danicus</name>
    <dbReference type="NCBI Taxonomy" id="267746"/>
    <lineage>
        <taxon>Bacteria</taxon>
        <taxon>Bacillati</taxon>
        <taxon>Bacillota</taxon>
        <taxon>Bacilli</taxon>
        <taxon>Bacillales</taxon>
        <taxon>Paenibacillaceae</taxon>
        <taxon>Aneurinibacillus group</taxon>
        <taxon>Aneurinibacillus</taxon>
    </lineage>
</organism>
<evidence type="ECO:0000313" key="2">
    <source>
        <dbReference type="EMBL" id="GEN34752.1"/>
    </source>
</evidence>
<evidence type="ECO:0000259" key="1">
    <source>
        <dbReference type="Pfam" id="PF12867"/>
    </source>
</evidence>
<name>A0A511VBZ2_9BACL</name>
<dbReference type="Gene3D" id="1.20.120.450">
    <property type="entry name" value="dinb family like domain"/>
    <property type="match status" value="1"/>
</dbReference>
<comment type="caution">
    <text evidence="2">The sequence shown here is derived from an EMBL/GenBank/DDBJ whole genome shotgun (WGS) entry which is preliminary data.</text>
</comment>
<dbReference type="Proteomes" id="UP000321157">
    <property type="component" value="Unassembled WGS sequence"/>
</dbReference>
<sequence length="182" mass="20978">MLTFHEIEGYIDQKRNELLQAISQFREDELHLTEHDGGWTVPEIIEHLVLVESFVVEQIDDIIRRLPDEPSESIDEKAVDVVVLFKAKGVIGRKTVASENLIPTGRVKLSESLEKLAAVRDKLKSYLPHLERRATNLVTAHFDILGIDMNACQWVHFSSIHERAHINQINRIRQTTLNQERN</sequence>
<protein>
    <recommendedName>
        <fullName evidence="1">DinB-like domain-containing protein</fullName>
    </recommendedName>
</protein>
<dbReference type="RefSeq" id="WP_146810020.1">
    <property type="nucleotide sequence ID" value="NZ_BJXX01000097.1"/>
</dbReference>
<gene>
    <name evidence="2" type="ORF">ADA01nite_22120</name>
</gene>
<keyword evidence="3" id="KW-1185">Reference proteome</keyword>
<dbReference type="Pfam" id="PF12867">
    <property type="entry name" value="DinB_2"/>
    <property type="match status" value="1"/>
</dbReference>
<dbReference type="InterPro" id="IPR034660">
    <property type="entry name" value="DinB/YfiT-like"/>
</dbReference>
<dbReference type="SUPFAM" id="SSF109854">
    <property type="entry name" value="DinB/YfiT-like putative metalloenzymes"/>
    <property type="match status" value="1"/>
</dbReference>
<accession>A0A511VBZ2</accession>
<dbReference type="EMBL" id="BJXX01000097">
    <property type="protein sequence ID" value="GEN34752.1"/>
    <property type="molecule type" value="Genomic_DNA"/>
</dbReference>
<dbReference type="InterPro" id="IPR024775">
    <property type="entry name" value="DinB-like"/>
</dbReference>
<dbReference type="OrthoDB" id="5464839at2"/>
<feature type="domain" description="DinB-like" evidence="1">
    <location>
        <begin position="11"/>
        <end position="169"/>
    </location>
</feature>